<dbReference type="InterPro" id="IPR035906">
    <property type="entry name" value="MetI-like_sf"/>
</dbReference>
<evidence type="ECO:0000256" key="6">
    <source>
        <dbReference type="ARBA" id="ARBA00023136"/>
    </source>
</evidence>
<feature type="transmembrane region" description="Helical" evidence="7">
    <location>
        <begin position="104"/>
        <end position="125"/>
    </location>
</feature>
<evidence type="ECO:0000313" key="9">
    <source>
        <dbReference type="EMBL" id="AEE15771.1"/>
    </source>
</evidence>
<dbReference type="Gene3D" id="1.10.3720.10">
    <property type="entry name" value="MetI-like"/>
    <property type="match status" value="1"/>
</dbReference>
<dbReference type="EMBL" id="CP002696">
    <property type="protein sequence ID" value="AEE15771.1"/>
    <property type="molecule type" value="Genomic_DNA"/>
</dbReference>
<dbReference type="eggNOG" id="COG1175">
    <property type="taxonomic scope" value="Bacteria"/>
</dbReference>
<evidence type="ECO:0000256" key="5">
    <source>
        <dbReference type="ARBA" id="ARBA00022989"/>
    </source>
</evidence>
<dbReference type="CDD" id="cd06261">
    <property type="entry name" value="TM_PBP2"/>
    <property type="match status" value="1"/>
</dbReference>
<evidence type="ECO:0000313" key="10">
    <source>
        <dbReference type="Proteomes" id="UP000006546"/>
    </source>
</evidence>
<evidence type="ECO:0000256" key="1">
    <source>
        <dbReference type="ARBA" id="ARBA00004651"/>
    </source>
</evidence>
<evidence type="ECO:0000256" key="3">
    <source>
        <dbReference type="ARBA" id="ARBA00022475"/>
    </source>
</evidence>
<dbReference type="RefSeq" id="WP_013757490.1">
    <property type="nucleotide sequence ID" value="NC_015500.1"/>
</dbReference>
<evidence type="ECO:0000256" key="4">
    <source>
        <dbReference type="ARBA" id="ARBA00022692"/>
    </source>
</evidence>
<dbReference type="AlphaFoldDB" id="F4LMY5"/>
<feature type="transmembrane region" description="Helical" evidence="7">
    <location>
        <begin position="12"/>
        <end position="38"/>
    </location>
</feature>
<feature type="transmembrane region" description="Helical" evidence="7">
    <location>
        <begin position="207"/>
        <end position="226"/>
    </location>
</feature>
<keyword evidence="3" id="KW-1003">Cell membrane</keyword>
<feature type="domain" description="ABC transmembrane type-1" evidence="8">
    <location>
        <begin position="69"/>
        <end position="282"/>
    </location>
</feature>
<protein>
    <submittedName>
        <fullName evidence="9">ABC-type transporter, integral membrane subunit</fullName>
    </submittedName>
</protein>
<comment type="similarity">
    <text evidence="7">Belongs to the binding-protein-dependent transport system permease family.</text>
</comment>
<dbReference type="OrthoDB" id="9786413at2"/>
<dbReference type="PANTHER" id="PTHR30193:SF37">
    <property type="entry name" value="INNER MEMBRANE ABC TRANSPORTER PERMEASE PROTEIN YCJO"/>
    <property type="match status" value="1"/>
</dbReference>
<dbReference type="HOGENOM" id="CLU_016047_0_0_12"/>
<dbReference type="STRING" id="906968.Trebr_0324"/>
<feature type="transmembrane region" description="Helical" evidence="7">
    <location>
        <begin position="155"/>
        <end position="178"/>
    </location>
</feature>
<keyword evidence="4 7" id="KW-0812">Transmembrane</keyword>
<evidence type="ECO:0000259" key="8">
    <source>
        <dbReference type="PROSITE" id="PS50928"/>
    </source>
</evidence>
<organism evidence="9 10">
    <name type="scientific">Treponema brennaborense (strain DSM 12168 / CIP 105900 / DD5/3)</name>
    <dbReference type="NCBI Taxonomy" id="906968"/>
    <lineage>
        <taxon>Bacteria</taxon>
        <taxon>Pseudomonadati</taxon>
        <taxon>Spirochaetota</taxon>
        <taxon>Spirochaetia</taxon>
        <taxon>Spirochaetales</taxon>
        <taxon>Treponemataceae</taxon>
        <taxon>Treponema</taxon>
    </lineage>
</organism>
<feature type="transmembrane region" description="Helical" evidence="7">
    <location>
        <begin position="261"/>
        <end position="282"/>
    </location>
</feature>
<dbReference type="PROSITE" id="PS50928">
    <property type="entry name" value="ABC_TM1"/>
    <property type="match status" value="1"/>
</dbReference>
<keyword evidence="6 7" id="KW-0472">Membrane</keyword>
<comment type="subcellular location">
    <subcellularLocation>
        <location evidence="1 7">Cell membrane</location>
        <topology evidence="1 7">Multi-pass membrane protein</topology>
    </subcellularLocation>
</comment>
<dbReference type="GO" id="GO:0055085">
    <property type="term" value="P:transmembrane transport"/>
    <property type="evidence" value="ECO:0007669"/>
    <property type="project" value="InterPro"/>
</dbReference>
<dbReference type="GO" id="GO:0005886">
    <property type="term" value="C:plasma membrane"/>
    <property type="evidence" value="ECO:0007669"/>
    <property type="project" value="UniProtKB-SubCell"/>
</dbReference>
<name>F4LMY5_TREBD</name>
<keyword evidence="5 7" id="KW-1133">Transmembrane helix</keyword>
<keyword evidence="2 7" id="KW-0813">Transport</keyword>
<dbReference type="SUPFAM" id="SSF161098">
    <property type="entry name" value="MetI-like"/>
    <property type="match status" value="1"/>
</dbReference>
<keyword evidence="10" id="KW-1185">Reference proteome</keyword>
<reference evidence="10" key="1">
    <citation type="submission" date="2011-04" db="EMBL/GenBank/DDBJ databases">
        <title>The complete genome of Treponema brennaborense DSM 12168.</title>
        <authorList>
            <person name="Lucas S."/>
            <person name="Han J."/>
            <person name="Lapidus A."/>
            <person name="Bruce D."/>
            <person name="Goodwin L."/>
            <person name="Pitluck S."/>
            <person name="Peters L."/>
            <person name="Kyrpides N."/>
            <person name="Mavromatis K."/>
            <person name="Ivanova N."/>
            <person name="Mikhailova N."/>
            <person name="Pagani I."/>
            <person name="Teshima H."/>
            <person name="Detter J.C."/>
            <person name="Tapia R."/>
            <person name="Han C."/>
            <person name="Land M."/>
            <person name="Hauser L."/>
            <person name="Markowitz V."/>
            <person name="Cheng J.-F."/>
            <person name="Hugenholtz P."/>
            <person name="Woyke T."/>
            <person name="Wu D."/>
            <person name="Gronow S."/>
            <person name="Wellnitz S."/>
            <person name="Brambilla E."/>
            <person name="Klenk H.-P."/>
            <person name="Eisen J.A."/>
        </authorList>
    </citation>
    <scope>NUCLEOTIDE SEQUENCE [LARGE SCALE GENOMIC DNA]</scope>
    <source>
        <strain evidence="10">DSM 12168 / CIP 105900 / DD5/3</strain>
    </source>
</reference>
<dbReference type="Proteomes" id="UP000006546">
    <property type="component" value="Chromosome"/>
</dbReference>
<gene>
    <name evidence="9" type="ordered locus">Trebr_0324</name>
</gene>
<dbReference type="Pfam" id="PF00528">
    <property type="entry name" value="BPD_transp_1"/>
    <property type="match status" value="1"/>
</dbReference>
<evidence type="ECO:0000256" key="7">
    <source>
        <dbReference type="RuleBase" id="RU363032"/>
    </source>
</evidence>
<sequence length="293" mass="32679">MNSVLSDKRYIFWLVFPGFSIFAFAVLLPVAVSFFFGLTDWTGMGAMRIIGFKNYVELLTKDGVFYRSLLHAVILALATVCLQHPVALLFAYLISRSAGKFEKFFRAVFFVPCVISVVVTSKMWVSVYEPTYGLLNKILAVFGVSAQQWLGDPKLVLLSVIFIVMWQGFGWAMLIYYAGIKGLSSEIFEAAAVDGANKWTLLTKISLPMLLPVVSVNVTLAVVSSLKQMETVYLTTNGGPGNMSQFLANYLYIQAFSSYRYGYGNAISVVFVAFCLLITLVMNRMFKKGLQNF</sequence>
<dbReference type="InterPro" id="IPR000515">
    <property type="entry name" value="MetI-like"/>
</dbReference>
<evidence type="ECO:0000256" key="2">
    <source>
        <dbReference type="ARBA" id="ARBA00022448"/>
    </source>
</evidence>
<proteinExistence type="inferred from homology"/>
<accession>F4LMY5</accession>
<dbReference type="InterPro" id="IPR051393">
    <property type="entry name" value="ABC_transporter_permease"/>
</dbReference>
<dbReference type="KEGG" id="tbe:Trebr_0324"/>
<dbReference type="PANTHER" id="PTHR30193">
    <property type="entry name" value="ABC TRANSPORTER PERMEASE PROTEIN"/>
    <property type="match status" value="1"/>
</dbReference>
<feature type="transmembrane region" description="Helical" evidence="7">
    <location>
        <begin position="69"/>
        <end position="92"/>
    </location>
</feature>